<evidence type="ECO:0000313" key="4">
    <source>
        <dbReference type="Proteomes" id="UP000239504"/>
    </source>
</evidence>
<dbReference type="Pfam" id="PF01613">
    <property type="entry name" value="Flavin_Reduct"/>
    <property type="match status" value="1"/>
</dbReference>
<dbReference type="Proteomes" id="UP000239504">
    <property type="component" value="Unassembled WGS sequence"/>
</dbReference>
<gene>
    <name evidence="3" type="ORF">CW354_18885</name>
</gene>
<sequence length="178" mass="19599">MNIDVRPRPEILDKTETREIAEALKDGLRSLAKAVAVITCEHEGQRYAMTATAISELSMDPPSMLVCVNKTASLYEPLSHGADFCINILCAEQSEISNMCSGKAKGESRFTVGSWLGSPLGPPYLEDAQANIFCRNVSKNFEHGTHNIFIGEVEQVLRRELAKPLVYMDGRYGEFASA</sequence>
<feature type="domain" description="Flavin reductase like" evidence="2">
    <location>
        <begin position="28"/>
        <end position="174"/>
    </location>
</feature>
<dbReference type="SUPFAM" id="SSF50475">
    <property type="entry name" value="FMN-binding split barrel"/>
    <property type="match status" value="1"/>
</dbReference>
<dbReference type="PANTHER" id="PTHR30466">
    <property type="entry name" value="FLAVIN REDUCTASE"/>
    <property type="match status" value="1"/>
</dbReference>
<dbReference type="SMART" id="SM00903">
    <property type="entry name" value="Flavin_Reduct"/>
    <property type="match status" value="1"/>
</dbReference>
<evidence type="ECO:0000256" key="1">
    <source>
        <dbReference type="ARBA" id="ARBA00023002"/>
    </source>
</evidence>
<protein>
    <submittedName>
        <fullName evidence="3">Flavin reductase</fullName>
    </submittedName>
</protein>
<dbReference type="Gene3D" id="2.30.110.10">
    <property type="entry name" value="Electron Transport, Fmn-binding Protein, Chain A"/>
    <property type="match status" value="1"/>
</dbReference>
<reference evidence="3 4" key="1">
    <citation type="submission" date="2017-12" db="EMBL/GenBank/DDBJ databases">
        <authorList>
            <person name="Hurst M.R.H."/>
        </authorList>
    </citation>
    <scope>NUCLEOTIDE SEQUENCE [LARGE SCALE GENOMIC DNA]</scope>
    <source>
        <strain evidence="3 4">SY-3-19</strain>
    </source>
</reference>
<dbReference type="InterPro" id="IPR050268">
    <property type="entry name" value="NADH-dep_flavin_reductase"/>
</dbReference>
<dbReference type="OrthoDB" id="9789254at2"/>
<keyword evidence="4" id="KW-1185">Reference proteome</keyword>
<proteinExistence type="predicted"/>
<dbReference type="GO" id="GO:0006208">
    <property type="term" value="P:pyrimidine nucleobase catabolic process"/>
    <property type="evidence" value="ECO:0007669"/>
    <property type="project" value="TreeGrafter"/>
</dbReference>
<dbReference type="RefSeq" id="WP_104831610.1">
    <property type="nucleotide sequence ID" value="NZ_PJCH01000015.1"/>
</dbReference>
<dbReference type="PANTHER" id="PTHR30466:SF1">
    <property type="entry name" value="FMN REDUCTASE (NADH) RUTF"/>
    <property type="match status" value="1"/>
</dbReference>
<dbReference type="InterPro" id="IPR002563">
    <property type="entry name" value="Flavin_Rdtase-like_dom"/>
</dbReference>
<name>A0A2S7K1T8_9PROT</name>
<evidence type="ECO:0000313" key="3">
    <source>
        <dbReference type="EMBL" id="PQA86398.1"/>
    </source>
</evidence>
<organism evidence="3 4">
    <name type="scientific">Hyphococcus luteus</name>
    <dbReference type="NCBI Taxonomy" id="2058213"/>
    <lineage>
        <taxon>Bacteria</taxon>
        <taxon>Pseudomonadati</taxon>
        <taxon>Pseudomonadota</taxon>
        <taxon>Alphaproteobacteria</taxon>
        <taxon>Parvularculales</taxon>
        <taxon>Parvularculaceae</taxon>
        <taxon>Hyphococcus</taxon>
    </lineage>
</organism>
<comment type="caution">
    <text evidence="3">The sequence shown here is derived from an EMBL/GenBank/DDBJ whole genome shotgun (WGS) entry which is preliminary data.</text>
</comment>
<dbReference type="EMBL" id="PJCH01000015">
    <property type="protein sequence ID" value="PQA86398.1"/>
    <property type="molecule type" value="Genomic_DNA"/>
</dbReference>
<evidence type="ECO:0000259" key="2">
    <source>
        <dbReference type="SMART" id="SM00903"/>
    </source>
</evidence>
<keyword evidence="1" id="KW-0560">Oxidoreductase</keyword>
<accession>A0A2S7K1T8</accession>
<dbReference type="GO" id="GO:0042602">
    <property type="term" value="F:riboflavin reductase (NADPH) activity"/>
    <property type="evidence" value="ECO:0007669"/>
    <property type="project" value="TreeGrafter"/>
</dbReference>
<dbReference type="AlphaFoldDB" id="A0A2S7K1T8"/>
<dbReference type="InterPro" id="IPR012349">
    <property type="entry name" value="Split_barrel_FMN-bd"/>
</dbReference>
<dbReference type="GO" id="GO:0010181">
    <property type="term" value="F:FMN binding"/>
    <property type="evidence" value="ECO:0007669"/>
    <property type="project" value="InterPro"/>
</dbReference>